<evidence type="ECO:0000313" key="3">
    <source>
        <dbReference type="Proteomes" id="UP000831782"/>
    </source>
</evidence>
<feature type="transmembrane region" description="Helical" evidence="1">
    <location>
        <begin position="58"/>
        <end position="80"/>
    </location>
</feature>
<evidence type="ECO:0000313" key="2">
    <source>
        <dbReference type="EMBL" id="UOQ49854.1"/>
    </source>
</evidence>
<gene>
    <name evidence="2" type="ORF">MUN88_07210</name>
</gene>
<evidence type="ECO:0000256" key="1">
    <source>
        <dbReference type="SAM" id="Phobius"/>
    </source>
</evidence>
<keyword evidence="1" id="KW-1133">Transmembrane helix</keyword>
<name>A0ABY4EZN4_9BACI</name>
<sequence>MKRLACVLMLFHLSVSILWLANSPKLFSMLGMIIWLISIVLGFIAYKQIKDKNTTRKLLLYSSSFMVFLLVVTGLIEIAVTSMP</sequence>
<keyword evidence="3" id="KW-1185">Reference proteome</keyword>
<dbReference type="Proteomes" id="UP000831782">
    <property type="component" value="Chromosome"/>
</dbReference>
<protein>
    <recommendedName>
        <fullName evidence="4">DUF3953 domain-containing protein</fullName>
    </recommendedName>
</protein>
<keyword evidence="1" id="KW-0812">Transmembrane</keyword>
<dbReference type="EMBL" id="CP095072">
    <property type="protein sequence ID" value="UOQ49854.1"/>
    <property type="molecule type" value="Genomic_DNA"/>
</dbReference>
<organism evidence="2 3">
    <name type="scientific">Gracilibacillus caseinilyticus</name>
    <dbReference type="NCBI Taxonomy" id="2932256"/>
    <lineage>
        <taxon>Bacteria</taxon>
        <taxon>Bacillati</taxon>
        <taxon>Bacillota</taxon>
        <taxon>Bacilli</taxon>
        <taxon>Bacillales</taxon>
        <taxon>Bacillaceae</taxon>
        <taxon>Gracilibacillus</taxon>
    </lineage>
</organism>
<feature type="transmembrane region" description="Helical" evidence="1">
    <location>
        <begin position="26"/>
        <end position="46"/>
    </location>
</feature>
<keyword evidence="1" id="KW-0472">Membrane</keyword>
<evidence type="ECO:0008006" key="4">
    <source>
        <dbReference type="Google" id="ProtNLM"/>
    </source>
</evidence>
<reference evidence="2 3" key="1">
    <citation type="submission" date="2022-04" db="EMBL/GenBank/DDBJ databases">
        <title>Gracilibacillus sp. isolated from saltern.</title>
        <authorList>
            <person name="Won M."/>
            <person name="Lee C.-M."/>
            <person name="Woen H.-Y."/>
            <person name="Kwon S.-W."/>
        </authorList>
    </citation>
    <scope>NUCLEOTIDE SEQUENCE [LARGE SCALE GENOMIC DNA]</scope>
    <source>
        <strain evidence="2 3">SSWR10-1</strain>
    </source>
</reference>
<accession>A0ABY4EZN4</accession>
<proteinExistence type="predicted"/>
<dbReference type="RefSeq" id="WP_244722766.1">
    <property type="nucleotide sequence ID" value="NZ_CP095072.1"/>
</dbReference>